<organism evidence="1 2">
    <name type="scientific">Sphingomonas hengshuiensis</name>
    <dbReference type="NCBI Taxonomy" id="1609977"/>
    <lineage>
        <taxon>Bacteria</taxon>
        <taxon>Pseudomonadati</taxon>
        <taxon>Pseudomonadota</taxon>
        <taxon>Alphaproteobacteria</taxon>
        <taxon>Sphingomonadales</taxon>
        <taxon>Sphingomonadaceae</taxon>
        <taxon>Sphingomonas</taxon>
    </lineage>
</organism>
<name>A0A7U4LED0_9SPHN</name>
<dbReference type="RefSeq" id="WP_044330406.1">
    <property type="nucleotide sequence ID" value="NZ_CP010836.1"/>
</dbReference>
<dbReference type="EMBL" id="CP010836">
    <property type="protein sequence ID" value="AJP71068.1"/>
    <property type="molecule type" value="Genomic_DNA"/>
</dbReference>
<dbReference type="OrthoDB" id="7536694at2"/>
<dbReference type="AlphaFoldDB" id="A0A7U4LED0"/>
<dbReference type="Proteomes" id="UP000032300">
    <property type="component" value="Chromosome"/>
</dbReference>
<proteinExistence type="predicted"/>
<sequence>MPPPPANWVAAAVQITPHFETQGDPYQGVSGDFDGMGISCGALQWNIGKNSLQPMVVAVGRPVVLAAMPTIGAQMWTACTGGIGSGLTIVRSWQTGTRLRATPLAELRALMGTPQMRAEQDKRISGKAQTAFDRATAWAKEDGGAAPTKRLFCWFFDIVTQNGSLEGLTPAKMRAFIAASAPGKADDVICDFMAGIKGTSGHATDAAKNAALWRNQTDAEKLPILCMTYLRSKTADPRWQHVVINRKGTIAMGQGWVNGSKFSLAAQGL</sequence>
<reference evidence="1 2" key="2">
    <citation type="submission" date="2015-02" db="EMBL/GenBank/DDBJ databases">
        <title>The complete genome of Sphingomonas hengshuiensis sp. WHSC-8 isolated from soil of Hengshui Lake.</title>
        <authorList>
            <person name="Wei S."/>
            <person name="Guo J."/>
            <person name="Su C."/>
            <person name="Wu R."/>
            <person name="Zhang Z."/>
            <person name="Liang K."/>
            <person name="Li H."/>
            <person name="Wang T."/>
            <person name="Liu H."/>
            <person name="Zhang C."/>
            <person name="Li Z."/>
            <person name="Wang Q."/>
            <person name="Meng J."/>
        </authorList>
    </citation>
    <scope>NUCLEOTIDE SEQUENCE [LARGE SCALE GENOMIC DNA]</scope>
    <source>
        <strain evidence="1 2">WHSC-8</strain>
    </source>
</reference>
<reference evidence="1 2" key="1">
    <citation type="journal article" date="2015" name="Int. J. Syst. Evol. Microbiol.">
        <title>Sphingomonas hengshuiensis sp. nov., isolated from lake wetland.</title>
        <authorList>
            <person name="Wei S."/>
            <person name="Wang T."/>
            <person name="Liu H."/>
            <person name="Zhang C."/>
            <person name="Guo J."/>
            <person name="Wang Q."/>
            <person name="Liang K."/>
            <person name="Zhang Z."/>
        </authorList>
    </citation>
    <scope>NUCLEOTIDE SEQUENCE [LARGE SCALE GENOMIC DNA]</scope>
    <source>
        <strain evidence="1 2">WHSC-8</strain>
    </source>
</reference>
<gene>
    <name evidence="1" type="ORF">TS85_03375</name>
</gene>
<evidence type="ECO:0008006" key="3">
    <source>
        <dbReference type="Google" id="ProtNLM"/>
    </source>
</evidence>
<evidence type="ECO:0000313" key="1">
    <source>
        <dbReference type="EMBL" id="AJP71068.1"/>
    </source>
</evidence>
<keyword evidence="2" id="KW-1185">Reference proteome</keyword>
<dbReference type="KEGG" id="sphi:TS85_03375"/>
<accession>A0A7U4LED0</accession>
<evidence type="ECO:0000313" key="2">
    <source>
        <dbReference type="Proteomes" id="UP000032300"/>
    </source>
</evidence>
<protein>
    <recommendedName>
        <fullName evidence="3">Peptidoglycan-binding protein</fullName>
    </recommendedName>
</protein>